<name>A0A1G6IF35_9BACI</name>
<organism evidence="3 4">
    <name type="scientific">Terribacillus halophilus</name>
    <dbReference type="NCBI Taxonomy" id="361279"/>
    <lineage>
        <taxon>Bacteria</taxon>
        <taxon>Bacillati</taxon>
        <taxon>Bacillota</taxon>
        <taxon>Bacilli</taxon>
        <taxon>Bacillales</taxon>
        <taxon>Bacillaceae</taxon>
        <taxon>Terribacillus</taxon>
    </lineage>
</organism>
<dbReference type="InterPro" id="IPR024596">
    <property type="entry name" value="RNApol_su_b/EpuA"/>
</dbReference>
<sequence>MPSNASKLQTKEQHEKNKQAEGEKAPKKKQRRRLFPIWLRLLVVPLILVIFLMLGMLFGYGVLGDGNALDVLKRDTWTHIYDLINEKS</sequence>
<dbReference type="AlphaFoldDB" id="A0A1G6IF35"/>
<reference evidence="4" key="1">
    <citation type="submission" date="2016-10" db="EMBL/GenBank/DDBJ databases">
        <authorList>
            <person name="Varghese N."/>
            <person name="Submissions S."/>
        </authorList>
    </citation>
    <scope>NUCLEOTIDE SEQUENCE [LARGE SCALE GENOMIC DNA]</scope>
    <source>
        <strain evidence="4">DSM 21620</strain>
    </source>
</reference>
<dbReference type="Proteomes" id="UP000198666">
    <property type="component" value="Unassembled WGS sequence"/>
</dbReference>
<gene>
    <name evidence="3" type="ORF">SAMN05421663_101247</name>
</gene>
<keyword evidence="3" id="KW-0804">Transcription</keyword>
<dbReference type="Pfam" id="PF11772">
    <property type="entry name" value="EpuA"/>
    <property type="match status" value="1"/>
</dbReference>
<dbReference type="RefSeq" id="WP_093725181.1">
    <property type="nucleotide sequence ID" value="NZ_FMZB01000001.1"/>
</dbReference>
<feature type="transmembrane region" description="Helical" evidence="2">
    <location>
        <begin position="37"/>
        <end position="63"/>
    </location>
</feature>
<keyword evidence="4" id="KW-1185">Reference proteome</keyword>
<evidence type="ECO:0000256" key="1">
    <source>
        <dbReference type="SAM" id="MobiDB-lite"/>
    </source>
</evidence>
<evidence type="ECO:0000313" key="3">
    <source>
        <dbReference type="EMBL" id="SDC04635.1"/>
    </source>
</evidence>
<proteinExistence type="predicted"/>
<accession>A0A1G6IF35</accession>
<dbReference type="STRING" id="361279.SAMN05421663_101247"/>
<keyword evidence="2" id="KW-0472">Membrane</keyword>
<feature type="region of interest" description="Disordered" evidence="1">
    <location>
        <begin position="1"/>
        <end position="30"/>
    </location>
</feature>
<feature type="compositionally biased region" description="Basic and acidic residues" evidence="1">
    <location>
        <begin position="9"/>
        <end position="25"/>
    </location>
</feature>
<protein>
    <submittedName>
        <fullName evidence="3">DNA-directed RNA polymerase subunit beta</fullName>
    </submittedName>
</protein>
<dbReference type="OrthoDB" id="2300232at2"/>
<keyword evidence="3" id="KW-0240">DNA-directed RNA polymerase</keyword>
<evidence type="ECO:0000256" key="2">
    <source>
        <dbReference type="SAM" id="Phobius"/>
    </source>
</evidence>
<keyword evidence="2" id="KW-1133">Transmembrane helix</keyword>
<keyword evidence="2" id="KW-0812">Transmembrane</keyword>
<evidence type="ECO:0000313" key="4">
    <source>
        <dbReference type="Proteomes" id="UP000198666"/>
    </source>
</evidence>
<dbReference type="GO" id="GO:0000428">
    <property type="term" value="C:DNA-directed RNA polymerase complex"/>
    <property type="evidence" value="ECO:0007669"/>
    <property type="project" value="UniProtKB-KW"/>
</dbReference>
<dbReference type="EMBL" id="FMZB01000001">
    <property type="protein sequence ID" value="SDC04635.1"/>
    <property type="molecule type" value="Genomic_DNA"/>
</dbReference>